<organism evidence="2 3">
    <name type="scientific">Iris pallida</name>
    <name type="common">Sweet iris</name>
    <dbReference type="NCBI Taxonomy" id="29817"/>
    <lineage>
        <taxon>Eukaryota</taxon>
        <taxon>Viridiplantae</taxon>
        <taxon>Streptophyta</taxon>
        <taxon>Embryophyta</taxon>
        <taxon>Tracheophyta</taxon>
        <taxon>Spermatophyta</taxon>
        <taxon>Magnoliopsida</taxon>
        <taxon>Liliopsida</taxon>
        <taxon>Asparagales</taxon>
        <taxon>Iridaceae</taxon>
        <taxon>Iridoideae</taxon>
        <taxon>Irideae</taxon>
        <taxon>Iris</taxon>
    </lineage>
</organism>
<dbReference type="Proteomes" id="UP001140949">
    <property type="component" value="Unassembled WGS sequence"/>
</dbReference>
<comment type="caution">
    <text evidence="2">The sequence shown here is derived from an EMBL/GenBank/DDBJ whole genome shotgun (WGS) entry which is preliminary data.</text>
</comment>
<reference evidence="2" key="1">
    <citation type="journal article" date="2023" name="GigaByte">
        <title>Genome assembly of the bearded iris, Iris pallida Lam.</title>
        <authorList>
            <person name="Bruccoleri R.E."/>
            <person name="Oakeley E.J."/>
            <person name="Faust A.M.E."/>
            <person name="Altorfer M."/>
            <person name="Dessus-Babus S."/>
            <person name="Burckhardt D."/>
            <person name="Oertli M."/>
            <person name="Naumann U."/>
            <person name="Petersen F."/>
            <person name="Wong J."/>
        </authorList>
    </citation>
    <scope>NUCLEOTIDE SEQUENCE</scope>
    <source>
        <strain evidence="2">GSM-AAB239-AS_SAM_17_03QT</strain>
    </source>
</reference>
<feature type="transmembrane region" description="Helical" evidence="1">
    <location>
        <begin position="114"/>
        <end position="137"/>
    </location>
</feature>
<keyword evidence="1" id="KW-0472">Membrane</keyword>
<keyword evidence="3" id="KW-1185">Reference proteome</keyword>
<name>A0AAX6GYQ1_IRIPA</name>
<feature type="transmembrane region" description="Helical" evidence="1">
    <location>
        <begin position="158"/>
        <end position="178"/>
    </location>
</feature>
<reference evidence="2" key="2">
    <citation type="submission" date="2023-04" db="EMBL/GenBank/DDBJ databases">
        <authorList>
            <person name="Bruccoleri R.E."/>
            <person name="Oakeley E.J."/>
            <person name="Faust A.-M."/>
            <person name="Dessus-Babus S."/>
            <person name="Altorfer M."/>
            <person name="Burckhardt D."/>
            <person name="Oertli M."/>
            <person name="Naumann U."/>
            <person name="Petersen F."/>
            <person name="Wong J."/>
        </authorList>
    </citation>
    <scope>NUCLEOTIDE SEQUENCE</scope>
    <source>
        <strain evidence="2">GSM-AAB239-AS_SAM_17_03QT</strain>
        <tissue evidence="2">Leaf</tissue>
    </source>
</reference>
<gene>
    <name evidence="2" type="ORF">M6B38_340005</name>
</gene>
<accession>A0AAX6GYQ1</accession>
<evidence type="ECO:0000313" key="2">
    <source>
        <dbReference type="EMBL" id="KAJ6833451.1"/>
    </source>
</evidence>
<sequence>MLSFISSYLSISSPPPLLLCHLPLLLSHMSRASFSIRTGISFMKRSTEEEDNAAEGEETTVVMERRDVSSTDRVARASRSVGHWVQKVLLRSSMWRCSCGGCRRRGTTRGWRHLGYAGFLSLLLFLSHSFSDARLSFLRDKLEKVHGARRAKEQRPRLHCLFFPMLYILDIVLAHLVFMVQEIL</sequence>
<dbReference type="AlphaFoldDB" id="A0AAX6GYQ1"/>
<evidence type="ECO:0000313" key="3">
    <source>
        <dbReference type="Proteomes" id="UP001140949"/>
    </source>
</evidence>
<protein>
    <submittedName>
        <fullName evidence="2">Uncharacterized protein</fullName>
    </submittedName>
</protein>
<evidence type="ECO:0000256" key="1">
    <source>
        <dbReference type="SAM" id="Phobius"/>
    </source>
</evidence>
<dbReference type="EMBL" id="JANAVB010015000">
    <property type="protein sequence ID" value="KAJ6833451.1"/>
    <property type="molecule type" value="Genomic_DNA"/>
</dbReference>
<keyword evidence="1" id="KW-1133">Transmembrane helix</keyword>
<keyword evidence="1" id="KW-0812">Transmembrane</keyword>
<proteinExistence type="predicted"/>